<gene>
    <name evidence="2" type="ORF">GGR91_001827</name>
</gene>
<evidence type="ECO:0000313" key="3">
    <source>
        <dbReference type="Proteomes" id="UP000581447"/>
    </source>
</evidence>
<name>A0A840AYT4_9SPHN</name>
<keyword evidence="3" id="KW-1185">Reference proteome</keyword>
<feature type="compositionally biased region" description="Low complexity" evidence="1">
    <location>
        <begin position="43"/>
        <end position="54"/>
    </location>
</feature>
<organism evidence="2 3">
    <name type="scientific">Sphingorhabdus rigui</name>
    <dbReference type="NCBI Taxonomy" id="1282858"/>
    <lineage>
        <taxon>Bacteria</taxon>
        <taxon>Pseudomonadati</taxon>
        <taxon>Pseudomonadota</taxon>
        <taxon>Alphaproteobacteria</taxon>
        <taxon>Sphingomonadales</taxon>
        <taxon>Sphingomonadaceae</taxon>
        <taxon>Sphingorhabdus</taxon>
    </lineage>
</organism>
<comment type="caution">
    <text evidence="2">The sequence shown here is derived from an EMBL/GenBank/DDBJ whole genome shotgun (WGS) entry which is preliminary data.</text>
</comment>
<accession>A0A840AYT4</accession>
<reference evidence="2 3" key="1">
    <citation type="submission" date="2020-08" db="EMBL/GenBank/DDBJ databases">
        <title>Genomic Encyclopedia of Type Strains, Phase IV (KMG-IV): sequencing the most valuable type-strain genomes for metagenomic binning, comparative biology and taxonomic classification.</title>
        <authorList>
            <person name="Goeker M."/>
        </authorList>
    </citation>
    <scope>NUCLEOTIDE SEQUENCE [LARGE SCALE GENOMIC DNA]</scope>
    <source>
        <strain evidence="2 3">DSM 29050</strain>
    </source>
</reference>
<dbReference type="AlphaFoldDB" id="A0A840AYT4"/>
<dbReference type="EMBL" id="JACIEA010000002">
    <property type="protein sequence ID" value="MBB3943569.1"/>
    <property type="molecule type" value="Genomic_DNA"/>
</dbReference>
<evidence type="ECO:0000313" key="2">
    <source>
        <dbReference type="EMBL" id="MBB3943569.1"/>
    </source>
</evidence>
<sequence length="63" mass="6417">MTMLLQWRQPPPPILACWRGPDGMLAPTISASSIGSVPTIIGPPGVQGPAGPAADIIDGGTFH</sequence>
<proteinExistence type="predicted"/>
<dbReference type="Proteomes" id="UP000581447">
    <property type="component" value="Unassembled WGS sequence"/>
</dbReference>
<feature type="region of interest" description="Disordered" evidence="1">
    <location>
        <begin position="43"/>
        <end position="63"/>
    </location>
</feature>
<protein>
    <submittedName>
        <fullName evidence="2">Uncharacterized protein</fullName>
    </submittedName>
</protein>
<evidence type="ECO:0000256" key="1">
    <source>
        <dbReference type="SAM" id="MobiDB-lite"/>
    </source>
</evidence>
<dbReference type="RefSeq" id="WP_183941864.1">
    <property type="nucleotide sequence ID" value="NZ_BAABBG010000005.1"/>
</dbReference>